<dbReference type="SUPFAM" id="SSF53850">
    <property type="entry name" value="Periplasmic binding protein-like II"/>
    <property type="match status" value="1"/>
</dbReference>
<reference evidence="6" key="2">
    <citation type="submission" date="2023-01" db="EMBL/GenBank/DDBJ databases">
        <authorList>
            <person name="Sun Q."/>
            <person name="Evtushenko L."/>
        </authorList>
    </citation>
    <scope>NUCLEOTIDE SEQUENCE</scope>
    <source>
        <strain evidence="6">VKM B-2347</strain>
    </source>
</reference>
<feature type="domain" description="SsuA/THI5-like" evidence="5">
    <location>
        <begin position="46"/>
        <end position="250"/>
    </location>
</feature>
<dbReference type="Gene3D" id="3.40.190.10">
    <property type="entry name" value="Periplasmic binding protein-like II"/>
    <property type="match status" value="2"/>
</dbReference>
<dbReference type="PANTHER" id="PTHR30024:SF47">
    <property type="entry name" value="TAURINE-BINDING PERIPLASMIC PROTEIN"/>
    <property type="match status" value="1"/>
</dbReference>
<dbReference type="GO" id="GO:0042597">
    <property type="term" value="C:periplasmic space"/>
    <property type="evidence" value="ECO:0007669"/>
    <property type="project" value="UniProtKB-SubCell"/>
</dbReference>
<organism evidence="6 7">
    <name type="scientific">Hansschlegelia plantiphila</name>
    <dbReference type="NCBI Taxonomy" id="374655"/>
    <lineage>
        <taxon>Bacteria</taxon>
        <taxon>Pseudomonadati</taxon>
        <taxon>Pseudomonadota</taxon>
        <taxon>Alphaproteobacteria</taxon>
        <taxon>Hyphomicrobiales</taxon>
        <taxon>Methylopilaceae</taxon>
        <taxon>Hansschlegelia</taxon>
    </lineage>
</organism>
<evidence type="ECO:0000256" key="2">
    <source>
        <dbReference type="ARBA" id="ARBA00010742"/>
    </source>
</evidence>
<evidence type="ECO:0000313" key="7">
    <source>
        <dbReference type="Proteomes" id="UP001143372"/>
    </source>
</evidence>
<accession>A0A9W6MW19</accession>
<dbReference type="EMBL" id="BSFI01000018">
    <property type="protein sequence ID" value="GLK69024.1"/>
    <property type="molecule type" value="Genomic_DNA"/>
</dbReference>
<sequence>MTRISIQPLKRLAQALAGAALLFGQASPAAAQAVSIGEGLGATWGQFYVADSLKLWQKQGLEPKVVNFPSGRLVLDALVGGGVAFGTAAETPVVFAALNGLPVRIIGTLNRHEPFDVVATTEIKTIADLKGKKVGYAQGTNAHYYLSKALEQAGLKFSDVTAVSLTPTDFVASLVNGALDAFVWTEPVITKALAEGKGRFHAIKTPGLYTTFSSIITLQSTIDNNPELLTKALKALIEADQAVKSNPDAAIAIVAEKIRLDPEITKGFWNRFNYDLGLDKPALVSALKEQAQWAIDNKLVRPDATIPDFDKVVVGGLFDAARAK</sequence>
<keyword evidence="7" id="KW-1185">Reference proteome</keyword>
<evidence type="ECO:0000256" key="1">
    <source>
        <dbReference type="ARBA" id="ARBA00004418"/>
    </source>
</evidence>
<keyword evidence="3 4" id="KW-0732">Signal</keyword>
<dbReference type="Proteomes" id="UP001143372">
    <property type="component" value="Unassembled WGS sequence"/>
</dbReference>
<feature type="chain" id="PRO_5040961817" evidence="4">
    <location>
        <begin position="32"/>
        <end position="324"/>
    </location>
</feature>
<comment type="subcellular location">
    <subcellularLocation>
        <location evidence="1">Periplasm</location>
    </subcellularLocation>
</comment>
<dbReference type="Pfam" id="PF09084">
    <property type="entry name" value="NMT1"/>
    <property type="match status" value="1"/>
</dbReference>
<dbReference type="PANTHER" id="PTHR30024">
    <property type="entry name" value="ALIPHATIC SULFONATES-BINDING PROTEIN-RELATED"/>
    <property type="match status" value="1"/>
</dbReference>
<dbReference type="AlphaFoldDB" id="A0A9W6MW19"/>
<comment type="similarity">
    <text evidence="2">Belongs to the bacterial solute-binding protein SsuA/TauA family.</text>
</comment>
<evidence type="ECO:0000256" key="3">
    <source>
        <dbReference type="ARBA" id="ARBA00022729"/>
    </source>
</evidence>
<name>A0A9W6MW19_9HYPH</name>
<comment type="caution">
    <text evidence="6">The sequence shown here is derived from an EMBL/GenBank/DDBJ whole genome shotgun (WGS) entry which is preliminary data.</text>
</comment>
<dbReference type="CDD" id="cd01008">
    <property type="entry name" value="PBP2_NrtA_SsuA_CpmA_like"/>
    <property type="match status" value="1"/>
</dbReference>
<protein>
    <submittedName>
        <fullName evidence="6">Sulfonate ABC transporter substrate-binding protein</fullName>
    </submittedName>
</protein>
<dbReference type="RefSeq" id="WP_271169260.1">
    <property type="nucleotide sequence ID" value="NZ_BSFI01000018.1"/>
</dbReference>
<evidence type="ECO:0000259" key="5">
    <source>
        <dbReference type="Pfam" id="PF09084"/>
    </source>
</evidence>
<dbReference type="InterPro" id="IPR015168">
    <property type="entry name" value="SsuA/THI5"/>
</dbReference>
<evidence type="ECO:0000256" key="4">
    <source>
        <dbReference type="SAM" id="SignalP"/>
    </source>
</evidence>
<gene>
    <name evidence="6" type="ORF">GCM10008179_26620</name>
</gene>
<proteinExistence type="inferred from homology"/>
<feature type="signal peptide" evidence="4">
    <location>
        <begin position="1"/>
        <end position="31"/>
    </location>
</feature>
<dbReference type="GO" id="GO:0042918">
    <property type="term" value="P:alkanesulfonate transmembrane transport"/>
    <property type="evidence" value="ECO:0007669"/>
    <property type="project" value="TreeGrafter"/>
</dbReference>
<reference evidence="6" key="1">
    <citation type="journal article" date="2014" name="Int. J. Syst. Evol. Microbiol.">
        <title>Complete genome sequence of Corynebacterium casei LMG S-19264T (=DSM 44701T), isolated from a smear-ripened cheese.</title>
        <authorList>
            <consortium name="US DOE Joint Genome Institute (JGI-PGF)"/>
            <person name="Walter F."/>
            <person name="Albersmeier A."/>
            <person name="Kalinowski J."/>
            <person name="Ruckert C."/>
        </authorList>
    </citation>
    <scope>NUCLEOTIDE SEQUENCE</scope>
    <source>
        <strain evidence="6">VKM B-2347</strain>
    </source>
</reference>
<evidence type="ECO:0000313" key="6">
    <source>
        <dbReference type="EMBL" id="GLK69024.1"/>
    </source>
</evidence>